<proteinExistence type="predicted"/>
<dbReference type="InterPro" id="IPR055280">
    <property type="entry name" value="TIC32"/>
</dbReference>
<dbReference type="SUPFAM" id="SSF51735">
    <property type="entry name" value="NAD(P)-binding Rossmann-fold domains"/>
    <property type="match status" value="1"/>
</dbReference>
<reference evidence="1 2" key="1">
    <citation type="journal article" date="2017" name="Mol. Plant">
        <title>The Genome of Medicinal Plant Macleaya cordata Provides New Insights into Benzylisoquinoline Alkaloids Metabolism.</title>
        <authorList>
            <person name="Liu X."/>
            <person name="Liu Y."/>
            <person name="Huang P."/>
            <person name="Ma Y."/>
            <person name="Qing Z."/>
            <person name="Tang Q."/>
            <person name="Cao H."/>
            <person name="Cheng P."/>
            <person name="Zheng Y."/>
            <person name="Yuan Z."/>
            <person name="Zhou Y."/>
            <person name="Liu J."/>
            <person name="Tang Z."/>
            <person name="Zhuo Y."/>
            <person name="Zhang Y."/>
            <person name="Yu L."/>
            <person name="Huang J."/>
            <person name="Yang P."/>
            <person name="Peng Q."/>
            <person name="Zhang J."/>
            <person name="Jiang W."/>
            <person name="Zhang Z."/>
            <person name="Lin K."/>
            <person name="Ro D.K."/>
            <person name="Chen X."/>
            <person name="Xiong X."/>
            <person name="Shang Y."/>
            <person name="Huang S."/>
            <person name="Zeng J."/>
        </authorList>
    </citation>
    <scope>NUCLEOTIDE SEQUENCE [LARGE SCALE GENOMIC DNA]</scope>
    <source>
        <strain evidence="2">cv. BLH2017</strain>
        <tissue evidence="1">Root</tissue>
    </source>
</reference>
<evidence type="ECO:0000313" key="1">
    <source>
        <dbReference type="EMBL" id="OVA14009.1"/>
    </source>
</evidence>
<organism evidence="1 2">
    <name type="scientific">Macleaya cordata</name>
    <name type="common">Five-seeded plume-poppy</name>
    <name type="synonym">Bocconia cordata</name>
    <dbReference type="NCBI Taxonomy" id="56857"/>
    <lineage>
        <taxon>Eukaryota</taxon>
        <taxon>Viridiplantae</taxon>
        <taxon>Streptophyta</taxon>
        <taxon>Embryophyta</taxon>
        <taxon>Tracheophyta</taxon>
        <taxon>Spermatophyta</taxon>
        <taxon>Magnoliopsida</taxon>
        <taxon>Ranunculales</taxon>
        <taxon>Papaveraceae</taxon>
        <taxon>Papaveroideae</taxon>
        <taxon>Macleaya</taxon>
    </lineage>
</organism>
<dbReference type="InParanoid" id="A0A200QU65"/>
<dbReference type="OMA" id="INNCFRC"/>
<dbReference type="OrthoDB" id="191139at2759"/>
<dbReference type="InterPro" id="IPR036291">
    <property type="entry name" value="NAD(P)-bd_dom_sf"/>
</dbReference>
<protein>
    <recommendedName>
        <fullName evidence="3">Short-chain dehydrogenase/reductase SDR</fullName>
    </recommendedName>
</protein>
<dbReference type="Gene3D" id="3.40.50.720">
    <property type="entry name" value="NAD(P)-binding Rossmann-like Domain"/>
    <property type="match status" value="1"/>
</dbReference>
<dbReference type="Proteomes" id="UP000195402">
    <property type="component" value="Unassembled WGS sequence"/>
</dbReference>
<sequence length="139" mass="16123">MFNRERQRHVIWRYIRKFKSLYAYFQSKLANILHAKELARRLKEDGVQITANALHPGSVLTDVWQHYCFVNVFASTLGRFVLKNVQQGASTTCYMALHPKVKGVSGEYFMDNNISKANSQAKDTELAKKLWDFSINLIH</sequence>
<accession>A0A200QU65</accession>
<dbReference type="PANTHER" id="PTHR48476:SF1">
    <property type="entry name" value="SHORT-CHAIN DEHYDROGENASE TIC 32, CHLOROPLASTIC-LIKE"/>
    <property type="match status" value="1"/>
</dbReference>
<keyword evidence="2" id="KW-1185">Reference proteome</keyword>
<dbReference type="EMBL" id="MVGT01001064">
    <property type="protein sequence ID" value="OVA14009.1"/>
    <property type="molecule type" value="Genomic_DNA"/>
</dbReference>
<name>A0A200QU65_MACCD</name>
<dbReference type="STRING" id="56857.A0A200QU65"/>
<evidence type="ECO:0008006" key="3">
    <source>
        <dbReference type="Google" id="ProtNLM"/>
    </source>
</evidence>
<evidence type="ECO:0000313" key="2">
    <source>
        <dbReference type="Proteomes" id="UP000195402"/>
    </source>
</evidence>
<gene>
    <name evidence="1" type="ORF">BVC80_1787g84</name>
</gene>
<dbReference type="AlphaFoldDB" id="A0A200QU65"/>
<dbReference type="PANTHER" id="PTHR48476">
    <property type="entry name" value="SHORT-CHAIN DEHYDROGENASE TIC 32, CHLOROPLASTIC-LIKE"/>
    <property type="match status" value="1"/>
</dbReference>
<comment type="caution">
    <text evidence="1">The sequence shown here is derived from an EMBL/GenBank/DDBJ whole genome shotgun (WGS) entry which is preliminary data.</text>
</comment>